<dbReference type="Pfam" id="PF02050">
    <property type="entry name" value="FliJ"/>
    <property type="match status" value="1"/>
</dbReference>
<accession>A0ABR5THP4</accession>
<evidence type="ECO:0000313" key="13">
    <source>
        <dbReference type="Proteomes" id="UP000070255"/>
    </source>
</evidence>
<keyword evidence="7" id="KW-1005">Bacterial flagellum biogenesis</keyword>
<evidence type="ECO:0000256" key="7">
    <source>
        <dbReference type="ARBA" id="ARBA00022795"/>
    </source>
</evidence>
<gene>
    <name evidence="12" type="ORF">WS72_17740</name>
</gene>
<evidence type="ECO:0000256" key="6">
    <source>
        <dbReference type="ARBA" id="ARBA00022500"/>
    </source>
</evidence>
<dbReference type="Gene3D" id="1.10.287.1700">
    <property type="match status" value="1"/>
</dbReference>
<name>A0ABR5THP4_9BURK</name>
<keyword evidence="10" id="KW-1006">Bacterial flagellum protein export</keyword>
<dbReference type="EMBL" id="LNJQ01000001">
    <property type="protein sequence ID" value="KWZ44511.1"/>
    <property type="molecule type" value="Genomic_DNA"/>
</dbReference>
<protein>
    <recommendedName>
        <fullName evidence="3">Flagellar FliJ protein</fullName>
    </recommendedName>
</protein>
<dbReference type="PIRSF" id="PIRSF019404">
    <property type="entry name" value="FliJ"/>
    <property type="match status" value="1"/>
</dbReference>
<dbReference type="RefSeq" id="WP_038748519.1">
    <property type="nucleotide sequence ID" value="NZ_CP013417.1"/>
</dbReference>
<comment type="caution">
    <text evidence="12">The sequence shown here is derived from an EMBL/GenBank/DDBJ whole genome shotgun (WGS) entry which is preliminary data.</text>
</comment>
<evidence type="ECO:0000256" key="5">
    <source>
        <dbReference type="ARBA" id="ARBA00022475"/>
    </source>
</evidence>
<dbReference type="PANTHER" id="PTHR38786:SF1">
    <property type="entry name" value="FLAGELLAR FLIJ PROTEIN"/>
    <property type="match status" value="1"/>
</dbReference>
<dbReference type="PANTHER" id="PTHR38786">
    <property type="entry name" value="FLAGELLAR FLIJ PROTEIN"/>
    <property type="match status" value="1"/>
</dbReference>
<evidence type="ECO:0000256" key="1">
    <source>
        <dbReference type="ARBA" id="ARBA00004413"/>
    </source>
</evidence>
<sequence length="154" mass="17404">MAQTFPLQLLLERAQDELDAATKQLGRAQHERTDAQTQLDALLRYRDEYRVRFAESAQSGMPAGNCRNFQAFLDTLDAAIDQQRRVVAAAQTRIEAARPEWQAKKRTLGSYEILQARGAQQEAKHAAKREQRDADEHAAKVLRMRAEAAKEAAK</sequence>
<organism evidence="12 13">
    <name type="scientific">Burkholderia savannae</name>
    <dbReference type="NCBI Taxonomy" id="1637837"/>
    <lineage>
        <taxon>Bacteria</taxon>
        <taxon>Pseudomonadati</taxon>
        <taxon>Pseudomonadota</taxon>
        <taxon>Betaproteobacteria</taxon>
        <taxon>Burkholderiales</taxon>
        <taxon>Burkholderiaceae</taxon>
        <taxon>Burkholderia</taxon>
        <taxon>pseudomallei group</taxon>
    </lineage>
</organism>
<reference evidence="12 13" key="1">
    <citation type="submission" date="2015-11" db="EMBL/GenBank/DDBJ databases">
        <authorList>
            <person name="Sahl J."/>
            <person name="Wagner D."/>
            <person name="Keim P."/>
        </authorList>
    </citation>
    <scope>NUCLEOTIDE SEQUENCE [LARGE SCALE GENOMIC DNA]</scope>
    <source>
        <strain evidence="12 13">BDU18</strain>
    </source>
</reference>
<dbReference type="InterPro" id="IPR012823">
    <property type="entry name" value="Flagell_FliJ"/>
</dbReference>
<evidence type="ECO:0000313" key="12">
    <source>
        <dbReference type="EMBL" id="KWZ44511.1"/>
    </source>
</evidence>
<keyword evidence="12" id="KW-0282">Flagellum</keyword>
<keyword evidence="12" id="KW-0969">Cilium</keyword>
<keyword evidence="4" id="KW-0813">Transport</keyword>
<evidence type="ECO:0000256" key="10">
    <source>
        <dbReference type="ARBA" id="ARBA00023225"/>
    </source>
</evidence>
<keyword evidence="13" id="KW-1185">Reference proteome</keyword>
<evidence type="ECO:0000256" key="2">
    <source>
        <dbReference type="ARBA" id="ARBA00010004"/>
    </source>
</evidence>
<feature type="coiled-coil region" evidence="11">
    <location>
        <begin position="11"/>
        <end position="38"/>
    </location>
</feature>
<evidence type="ECO:0000256" key="9">
    <source>
        <dbReference type="ARBA" id="ARBA00023136"/>
    </source>
</evidence>
<dbReference type="InterPro" id="IPR053716">
    <property type="entry name" value="Flag_assembly_chemotaxis_eff"/>
</dbReference>
<keyword evidence="12" id="KW-0966">Cell projection</keyword>
<dbReference type="PRINTS" id="PR01004">
    <property type="entry name" value="FLGFLIJ"/>
</dbReference>
<comment type="subcellular location">
    <subcellularLocation>
        <location evidence="1">Cell membrane</location>
        <topology evidence="1">Peripheral membrane protein</topology>
        <orientation evidence="1">Cytoplasmic side</orientation>
    </subcellularLocation>
</comment>
<keyword evidence="11" id="KW-0175">Coiled coil</keyword>
<keyword evidence="5" id="KW-1003">Cell membrane</keyword>
<dbReference type="InterPro" id="IPR018006">
    <property type="entry name" value="Flag_FliJ_proteobac"/>
</dbReference>
<keyword evidence="8" id="KW-0653">Protein transport</keyword>
<comment type="similarity">
    <text evidence="2">Belongs to the FliJ family.</text>
</comment>
<evidence type="ECO:0000256" key="4">
    <source>
        <dbReference type="ARBA" id="ARBA00022448"/>
    </source>
</evidence>
<evidence type="ECO:0000256" key="11">
    <source>
        <dbReference type="SAM" id="Coils"/>
    </source>
</evidence>
<evidence type="ECO:0000256" key="8">
    <source>
        <dbReference type="ARBA" id="ARBA00022927"/>
    </source>
</evidence>
<keyword evidence="9" id="KW-0472">Membrane</keyword>
<dbReference type="Proteomes" id="UP000070255">
    <property type="component" value="Unassembled WGS sequence"/>
</dbReference>
<dbReference type="InterPro" id="IPR052570">
    <property type="entry name" value="FliJ"/>
</dbReference>
<evidence type="ECO:0000256" key="3">
    <source>
        <dbReference type="ARBA" id="ARBA00020392"/>
    </source>
</evidence>
<dbReference type="NCBIfam" id="TIGR02473">
    <property type="entry name" value="flagell_FliJ"/>
    <property type="match status" value="1"/>
</dbReference>
<keyword evidence="6" id="KW-0145">Chemotaxis</keyword>
<proteinExistence type="inferred from homology"/>